<evidence type="ECO:0000313" key="1">
    <source>
        <dbReference type="EMBL" id="SMR68917.1"/>
    </source>
</evidence>
<sequence length="354" mass="41340">MRSILLLLIIVLSGCSDQVHEDKLRDYAYRVGNAIDSDYQLNFSLLPPPFPPKRERSLPVDEIHEGLLDVLDFRRCGLMELIGERNTSLGKLALPSQRLIYETRFLPRIRQCILDLEQIEDKDEDTLALLNRLNRIEESKRINYPLVISNAIFNSDEISQHFALKAKPLNQLALDNFNGLMQAFEPFQHLATLSERDDWDEPNWIQDLENSYETFYRSEFGADWLHSLLMLTQTLEQTAQAIEARLERRPICFNRKPTPQAEIIRNVFQRYYAGQLQPWMSIVDRTGQQWRSQWLKLVNQLPTTAPTAEYFVQLFGKQPESAWQTYLQARNRHTRAWQKLLGQCGMMPSVNNEG</sequence>
<proteinExistence type="predicted"/>
<keyword evidence="2" id="KW-1185">Reference proteome</keyword>
<dbReference type="EMBL" id="FXWV01000001">
    <property type="protein sequence ID" value="SMR68917.1"/>
    <property type="molecule type" value="Genomic_DNA"/>
</dbReference>
<dbReference type="Proteomes" id="UP001159257">
    <property type="component" value="Unassembled WGS sequence"/>
</dbReference>
<protein>
    <recommendedName>
        <fullName evidence="3">DUF3080 family protein</fullName>
    </recommendedName>
</protein>
<dbReference type="PROSITE" id="PS51257">
    <property type="entry name" value="PROKAR_LIPOPROTEIN"/>
    <property type="match status" value="1"/>
</dbReference>
<name>A0ABY1RVT3_9GAMM</name>
<accession>A0ABY1RVT3</accession>
<comment type="caution">
    <text evidence="1">The sequence shown here is derived from an EMBL/GenBank/DDBJ whole genome shotgun (WGS) entry which is preliminary data.</text>
</comment>
<gene>
    <name evidence="1" type="ORF">SAMN04487964_10155</name>
</gene>
<dbReference type="RefSeq" id="WP_239042167.1">
    <property type="nucleotide sequence ID" value="NZ_BAAAEY010000002.1"/>
</dbReference>
<evidence type="ECO:0008006" key="3">
    <source>
        <dbReference type="Google" id="ProtNLM"/>
    </source>
</evidence>
<organism evidence="1 2">
    <name type="scientific">Marinobacterium sediminicola</name>
    <dbReference type="NCBI Taxonomy" id="518898"/>
    <lineage>
        <taxon>Bacteria</taxon>
        <taxon>Pseudomonadati</taxon>
        <taxon>Pseudomonadota</taxon>
        <taxon>Gammaproteobacteria</taxon>
        <taxon>Oceanospirillales</taxon>
        <taxon>Oceanospirillaceae</taxon>
        <taxon>Marinobacterium</taxon>
    </lineage>
</organism>
<evidence type="ECO:0000313" key="2">
    <source>
        <dbReference type="Proteomes" id="UP001159257"/>
    </source>
</evidence>
<dbReference type="InterPro" id="IPR021431">
    <property type="entry name" value="DUF3080"/>
</dbReference>
<dbReference type="Pfam" id="PF11279">
    <property type="entry name" value="DUF3080"/>
    <property type="match status" value="1"/>
</dbReference>
<reference evidence="1 2" key="1">
    <citation type="submission" date="2017-05" db="EMBL/GenBank/DDBJ databases">
        <authorList>
            <person name="Varghese N."/>
            <person name="Submissions S."/>
        </authorList>
    </citation>
    <scope>NUCLEOTIDE SEQUENCE [LARGE SCALE GENOMIC DNA]</scope>
    <source>
        <strain evidence="1 2">CGMCC 1.7287</strain>
    </source>
</reference>